<sequence>MDATGLKGRRVIVGVGGGIAAYKACELVRELGRAGAEVRVAMTEAAKQFVTPLTFQALSGHPVLTDYFDPNQEGNFGHLDLARWADLFVVAPATADLLGRIRGGLAGDAVTTSLLAFRGPVLLAPAMNVAMWENRQMQENVAALRADPRFEFVGPGAGLLACGDVGAGRLADVAAIVEAAAARLGGGPLTGRRVLLTAGPTREFLDPVRFISNPSTGKMGLALAEAARALGAQVTVVLGPVGAVDRNGLEVVDVVSAEDMAREVLSRVEAVDWFIASAAVSDWRPEKRAPQKVKKGEEPESLRLVRTPDVLAEASRKVAGAPKRPVLVGFAAETERVLEHAQGKLERKGLDAIVANDVTVPGAGFGTDTNRVSVLTRTGLRQDLTGTKREVARGILELLLPLASEPSGRGGAGR</sequence>
<dbReference type="EC" id="6.3.2.5" evidence="3"/>
<comment type="caution">
    <text evidence="3">Lacks conserved residue(s) required for the propagation of feature annotation.</text>
</comment>
<feature type="active site" description="Proton donor" evidence="3">
    <location>
        <position position="162"/>
    </location>
</feature>
<comment type="similarity">
    <text evidence="3 4">In the C-terminal section; belongs to the PPC synthetase family.</text>
</comment>
<dbReference type="RefSeq" id="WP_321551226.1">
    <property type="nucleotide sequence ID" value="NZ_JAXIVS010000021.1"/>
</dbReference>
<evidence type="ECO:0000256" key="1">
    <source>
        <dbReference type="ARBA" id="ARBA00022793"/>
    </source>
</evidence>
<keyword evidence="1 3" id="KW-0210">Decarboxylase</keyword>
<comment type="pathway">
    <text evidence="3 4">Cofactor biosynthesis; coenzyme A biosynthesis; CoA from (R)-pantothenate: step 3/5.</text>
</comment>
<comment type="pathway">
    <text evidence="3 4">Cofactor biosynthesis; coenzyme A biosynthesis; CoA from (R)-pantothenate: step 2/5.</text>
</comment>
<evidence type="ECO:0000259" key="5">
    <source>
        <dbReference type="Pfam" id="PF02441"/>
    </source>
</evidence>
<feature type="binding site" evidence="3">
    <location>
        <begin position="308"/>
        <end position="311"/>
    </location>
    <ligand>
        <name>CTP</name>
        <dbReference type="ChEBI" id="CHEBI:37563"/>
    </ligand>
</feature>
<feature type="binding site" evidence="3">
    <location>
        <position position="292"/>
    </location>
    <ligand>
        <name>CTP</name>
        <dbReference type="ChEBI" id="CHEBI:37563"/>
    </ligand>
</feature>
<feature type="binding site" evidence="3">
    <location>
        <position position="348"/>
    </location>
    <ligand>
        <name>CTP</name>
        <dbReference type="ChEBI" id="CHEBI:37563"/>
    </ligand>
</feature>
<comment type="function">
    <text evidence="4">Catalyzes two steps in the biosynthesis of coenzyme A. In the first step cysteine is conjugated to 4'-phosphopantothenate to form 4-phosphopantothenoylcysteine, in the latter compound is decarboxylated to form 4'-phosphopantotheine.</text>
</comment>
<comment type="cofactor">
    <cofactor evidence="3">
        <name>FMN</name>
        <dbReference type="ChEBI" id="CHEBI:58210"/>
    </cofactor>
    <text evidence="3">Binds 1 FMN per subunit.</text>
</comment>
<keyword evidence="3" id="KW-0511">Multifunctional enzyme</keyword>
<dbReference type="InterPro" id="IPR036551">
    <property type="entry name" value="Flavin_trans-like"/>
</dbReference>
<evidence type="ECO:0000256" key="4">
    <source>
        <dbReference type="RuleBase" id="RU364078"/>
    </source>
</evidence>
<dbReference type="Proteomes" id="UP001291309">
    <property type="component" value="Unassembled WGS sequence"/>
</dbReference>
<comment type="catalytic activity">
    <reaction evidence="3 4">
        <text>N-[(R)-4-phosphopantothenoyl]-L-cysteine + H(+) = (R)-4'-phosphopantetheine + CO2</text>
        <dbReference type="Rhea" id="RHEA:16793"/>
        <dbReference type="ChEBI" id="CHEBI:15378"/>
        <dbReference type="ChEBI" id="CHEBI:16526"/>
        <dbReference type="ChEBI" id="CHEBI:59458"/>
        <dbReference type="ChEBI" id="CHEBI:61723"/>
        <dbReference type="EC" id="4.1.1.36"/>
    </reaction>
</comment>
<keyword evidence="3 4" id="KW-0285">Flavoprotein</keyword>
<comment type="caution">
    <text evidence="7">The sequence shown here is derived from an EMBL/GenBank/DDBJ whole genome shotgun (WGS) entry which is preliminary data.</text>
</comment>
<dbReference type="Gene3D" id="3.40.50.1950">
    <property type="entry name" value="Flavin prenyltransferase-like"/>
    <property type="match status" value="1"/>
</dbReference>
<name>A0ABU5HI75_9BACT</name>
<comment type="similarity">
    <text evidence="3 4">In the N-terminal section; belongs to the HFCD (homo-oligomeric flavin containing Cys decarboxylase) superfamily.</text>
</comment>
<dbReference type="Pfam" id="PF04127">
    <property type="entry name" value="DFP"/>
    <property type="match status" value="1"/>
</dbReference>
<accession>A0ABU5HI75</accession>
<feature type="region of interest" description="Phosphopantothenate--cysteine ligase" evidence="3">
    <location>
        <begin position="194"/>
        <end position="414"/>
    </location>
</feature>
<reference evidence="7 8" key="1">
    <citation type="submission" date="2023-12" db="EMBL/GenBank/DDBJ databases">
        <title>the genome sequence of Hyalangium sp. s54d21.</title>
        <authorList>
            <person name="Zhang X."/>
        </authorList>
    </citation>
    <scope>NUCLEOTIDE SEQUENCE [LARGE SCALE GENOMIC DNA]</scope>
    <source>
        <strain evidence="8">s54d21</strain>
    </source>
</reference>
<dbReference type="Gene3D" id="3.40.50.10300">
    <property type="entry name" value="CoaB-like"/>
    <property type="match status" value="1"/>
</dbReference>
<feature type="binding site" evidence="3">
    <location>
        <position position="344"/>
    </location>
    <ligand>
        <name>CTP</name>
        <dbReference type="ChEBI" id="CHEBI:37563"/>
    </ligand>
</feature>
<dbReference type="HAMAP" id="MF_02225">
    <property type="entry name" value="CoaBC"/>
    <property type="match status" value="1"/>
</dbReference>
<keyword evidence="8" id="KW-1185">Reference proteome</keyword>
<keyword evidence="3 4" id="KW-0436">Ligase</keyword>
<dbReference type="GO" id="GO:0004633">
    <property type="term" value="F:phosphopantothenoylcysteine decarboxylase activity"/>
    <property type="evidence" value="ECO:0007669"/>
    <property type="project" value="UniProtKB-EC"/>
</dbReference>
<organism evidence="7 8">
    <name type="scientific">Hyalangium rubrum</name>
    <dbReference type="NCBI Taxonomy" id="3103134"/>
    <lineage>
        <taxon>Bacteria</taxon>
        <taxon>Pseudomonadati</taxon>
        <taxon>Myxococcota</taxon>
        <taxon>Myxococcia</taxon>
        <taxon>Myxococcales</taxon>
        <taxon>Cystobacterineae</taxon>
        <taxon>Archangiaceae</taxon>
        <taxon>Hyalangium</taxon>
    </lineage>
</organism>
<evidence type="ECO:0000313" key="8">
    <source>
        <dbReference type="Proteomes" id="UP001291309"/>
    </source>
</evidence>
<keyword evidence="3" id="KW-0460">Magnesium</keyword>
<evidence type="ECO:0000259" key="6">
    <source>
        <dbReference type="Pfam" id="PF04127"/>
    </source>
</evidence>
<keyword evidence="3 4" id="KW-0288">FMN</keyword>
<dbReference type="PANTHER" id="PTHR14359">
    <property type="entry name" value="HOMO-OLIGOMERIC FLAVIN CONTAINING CYS DECARBOXYLASE FAMILY"/>
    <property type="match status" value="1"/>
</dbReference>
<feature type="region of interest" description="Phosphopantothenoylcysteine decarboxylase" evidence="3">
    <location>
        <begin position="1"/>
        <end position="193"/>
    </location>
</feature>
<dbReference type="InterPro" id="IPR035929">
    <property type="entry name" value="CoaB-like_sf"/>
</dbReference>
<evidence type="ECO:0000256" key="2">
    <source>
        <dbReference type="ARBA" id="ARBA00023239"/>
    </source>
</evidence>
<dbReference type="EMBL" id="JAXIVS010000021">
    <property type="protein sequence ID" value="MDY7232512.1"/>
    <property type="molecule type" value="Genomic_DNA"/>
</dbReference>
<dbReference type="EC" id="4.1.1.36" evidence="3"/>
<keyword evidence="3" id="KW-0479">Metal-binding</keyword>
<comment type="cofactor">
    <cofactor evidence="3">
        <name>Mg(2+)</name>
        <dbReference type="ChEBI" id="CHEBI:18420"/>
    </cofactor>
</comment>
<comment type="function">
    <text evidence="3">Catalyzes two sequential steps in the biosynthesis of coenzyme A. In the first step cysteine is conjugated to 4'-phosphopantothenate to form 4-phosphopantothenoylcysteine. In the second step the latter compound is decarboxylated to form 4'-phosphopantotheine.</text>
</comment>
<keyword evidence="2 3" id="KW-0456">Lyase</keyword>
<evidence type="ECO:0000256" key="3">
    <source>
        <dbReference type="HAMAP-Rule" id="MF_02225"/>
    </source>
</evidence>
<evidence type="ECO:0000313" key="7">
    <source>
        <dbReference type="EMBL" id="MDY7232512.1"/>
    </source>
</evidence>
<dbReference type="InterPro" id="IPR007085">
    <property type="entry name" value="DNA/pantothenate-metab_flavo_C"/>
</dbReference>
<dbReference type="InterPro" id="IPR003382">
    <property type="entry name" value="Flavoprotein"/>
</dbReference>
<gene>
    <name evidence="3 7" type="primary">coaBC</name>
    <name evidence="7" type="ORF">SYV04_39360</name>
</gene>
<comment type="catalytic activity">
    <reaction evidence="3 4">
        <text>(R)-4'-phosphopantothenate + L-cysteine + CTP = N-[(R)-4-phosphopantothenoyl]-L-cysteine + CMP + diphosphate + H(+)</text>
        <dbReference type="Rhea" id="RHEA:19397"/>
        <dbReference type="ChEBI" id="CHEBI:10986"/>
        <dbReference type="ChEBI" id="CHEBI:15378"/>
        <dbReference type="ChEBI" id="CHEBI:33019"/>
        <dbReference type="ChEBI" id="CHEBI:35235"/>
        <dbReference type="ChEBI" id="CHEBI:37563"/>
        <dbReference type="ChEBI" id="CHEBI:59458"/>
        <dbReference type="ChEBI" id="CHEBI:60377"/>
        <dbReference type="EC" id="6.3.2.5"/>
    </reaction>
</comment>
<protein>
    <recommendedName>
        <fullName evidence="3">Coenzyme A biosynthesis bifunctional protein CoaBC</fullName>
    </recommendedName>
    <alternativeName>
        <fullName evidence="3">DNA/pantothenate metabolism flavoprotein</fullName>
    </alternativeName>
    <alternativeName>
        <fullName evidence="3">Phosphopantothenoylcysteine synthetase/decarboxylase</fullName>
        <shortName evidence="3">PPCS-PPCDC</shortName>
    </alternativeName>
    <domain>
        <recommendedName>
            <fullName evidence="3">Phosphopantothenoylcysteine decarboxylase</fullName>
            <shortName evidence="3">PPC decarboxylase</shortName>
            <shortName evidence="3">PPC-DC</shortName>
            <ecNumber evidence="3">4.1.1.36</ecNumber>
        </recommendedName>
        <alternativeName>
            <fullName evidence="3">CoaC</fullName>
        </alternativeName>
    </domain>
    <domain>
        <recommendedName>
            <fullName evidence="3">Phosphopantothenate--cysteine ligase</fullName>
            <ecNumber evidence="3">6.3.2.5</ecNumber>
        </recommendedName>
        <alternativeName>
            <fullName evidence="3">CoaB</fullName>
        </alternativeName>
        <alternativeName>
            <fullName evidence="3">Phosphopantothenoylcysteine synthetase</fullName>
            <shortName evidence="3">PPC synthetase</shortName>
            <shortName evidence="3">PPC-S</shortName>
        </alternativeName>
    </domain>
</protein>
<feature type="binding site" evidence="3">
    <location>
        <position position="330"/>
    </location>
    <ligand>
        <name>CTP</name>
        <dbReference type="ChEBI" id="CHEBI:37563"/>
    </ligand>
</feature>
<dbReference type="SUPFAM" id="SSF52507">
    <property type="entry name" value="Homo-oligomeric flavin-containing Cys decarboxylases, HFCD"/>
    <property type="match status" value="1"/>
</dbReference>
<dbReference type="InterPro" id="IPR005252">
    <property type="entry name" value="CoaBC"/>
</dbReference>
<dbReference type="GO" id="GO:0004632">
    <property type="term" value="F:phosphopantothenate--cysteine ligase activity"/>
    <property type="evidence" value="ECO:0007669"/>
    <property type="project" value="UniProtKB-EC"/>
</dbReference>
<dbReference type="NCBIfam" id="TIGR00521">
    <property type="entry name" value="coaBC_dfp"/>
    <property type="match status" value="1"/>
</dbReference>
<feature type="domain" description="DNA/pantothenate metabolism flavoprotein C-terminal" evidence="6">
    <location>
        <begin position="189"/>
        <end position="399"/>
    </location>
</feature>
<dbReference type="SUPFAM" id="SSF102645">
    <property type="entry name" value="CoaB-like"/>
    <property type="match status" value="1"/>
</dbReference>
<dbReference type="Pfam" id="PF02441">
    <property type="entry name" value="Flavoprotein"/>
    <property type="match status" value="1"/>
</dbReference>
<feature type="domain" description="Flavoprotein" evidence="5">
    <location>
        <begin position="10"/>
        <end position="180"/>
    </location>
</feature>
<feature type="binding site" evidence="3">
    <location>
        <position position="282"/>
    </location>
    <ligand>
        <name>CTP</name>
        <dbReference type="ChEBI" id="CHEBI:37563"/>
    </ligand>
</feature>
<dbReference type="PANTHER" id="PTHR14359:SF6">
    <property type="entry name" value="PHOSPHOPANTOTHENOYLCYSTEINE DECARBOXYLASE"/>
    <property type="match status" value="1"/>
</dbReference>
<proteinExistence type="inferred from homology"/>